<comment type="caution">
    <text evidence="1">The sequence shown here is derived from an EMBL/GenBank/DDBJ whole genome shotgun (WGS) entry which is preliminary data.</text>
</comment>
<name>A0ABP6GG75_9ACTN</name>
<evidence type="ECO:0000313" key="2">
    <source>
        <dbReference type="Proteomes" id="UP001501842"/>
    </source>
</evidence>
<keyword evidence="2" id="KW-1185">Reference proteome</keyword>
<dbReference type="EMBL" id="BAAATZ010000006">
    <property type="protein sequence ID" value="GAA2723112.1"/>
    <property type="molecule type" value="Genomic_DNA"/>
</dbReference>
<accession>A0ABP6GG75</accession>
<reference evidence="2" key="1">
    <citation type="journal article" date="2019" name="Int. J. Syst. Evol. Microbiol.">
        <title>The Global Catalogue of Microorganisms (GCM) 10K type strain sequencing project: providing services to taxonomists for standard genome sequencing and annotation.</title>
        <authorList>
            <consortium name="The Broad Institute Genomics Platform"/>
            <consortium name="The Broad Institute Genome Sequencing Center for Infectious Disease"/>
            <person name="Wu L."/>
            <person name="Ma J."/>
        </authorList>
    </citation>
    <scope>NUCLEOTIDE SEQUENCE [LARGE SCALE GENOMIC DNA]</scope>
    <source>
        <strain evidence="2">JCM 8201</strain>
    </source>
</reference>
<dbReference type="RefSeq" id="WP_344449736.1">
    <property type="nucleotide sequence ID" value="NZ_BAAATZ010000006.1"/>
</dbReference>
<organism evidence="1 2">
    <name type="scientific">Actinocorallia aurantiaca</name>
    <dbReference type="NCBI Taxonomy" id="46204"/>
    <lineage>
        <taxon>Bacteria</taxon>
        <taxon>Bacillati</taxon>
        <taxon>Actinomycetota</taxon>
        <taxon>Actinomycetes</taxon>
        <taxon>Streptosporangiales</taxon>
        <taxon>Thermomonosporaceae</taxon>
        <taxon>Actinocorallia</taxon>
    </lineage>
</organism>
<protein>
    <submittedName>
        <fullName evidence="1">Uncharacterized protein</fullName>
    </submittedName>
</protein>
<dbReference type="Proteomes" id="UP001501842">
    <property type="component" value="Unassembled WGS sequence"/>
</dbReference>
<evidence type="ECO:0000313" key="1">
    <source>
        <dbReference type="EMBL" id="GAA2723112.1"/>
    </source>
</evidence>
<proteinExistence type="predicted"/>
<gene>
    <name evidence="1" type="ORF">GCM10010439_17570</name>
</gene>
<sequence>MATHNDAYQELLARTVRDELAVVEIEDLTEQARIIEHALRASVADARRAGLALLPGAPEATERKAG</sequence>